<evidence type="ECO:0000313" key="4">
    <source>
        <dbReference type="EMBL" id="OAD06152.1"/>
    </source>
</evidence>
<evidence type="ECO:0008006" key="6">
    <source>
        <dbReference type="Google" id="ProtNLM"/>
    </source>
</evidence>
<organism evidence="4 5">
    <name type="scientific">Mucor lusitanicus CBS 277.49</name>
    <dbReference type="NCBI Taxonomy" id="747725"/>
    <lineage>
        <taxon>Eukaryota</taxon>
        <taxon>Fungi</taxon>
        <taxon>Fungi incertae sedis</taxon>
        <taxon>Mucoromycota</taxon>
        <taxon>Mucoromycotina</taxon>
        <taxon>Mucoromycetes</taxon>
        <taxon>Mucorales</taxon>
        <taxon>Mucorineae</taxon>
        <taxon>Mucoraceae</taxon>
        <taxon>Mucor</taxon>
    </lineage>
</organism>
<feature type="compositionally biased region" description="Polar residues" evidence="1">
    <location>
        <begin position="111"/>
        <end position="130"/>
    </location>
</feature>
<dbReference type="VEuPathDB" id="FungiDB:MUCCIDRAFT_106717"/>
<evidence type="ECO:0000256" key="1">
    <source>
        <dbReference type="SAM" id="MobiDB-lite"/>
    </source>
</evidence>
<accession>A0A162TPZ2</accession>
<keyword evidence="5" id="KW-1185">Reference proteome</keyword>
<feature type="compositionally biased region" description="Basic and acidic residues" evidence="1">
    <location>
        <begin position="37"/>
        <end position="65"/>
    </location>
</feature>
<feature type="region of interest" description="Disordered" evidence="1">
    <location>
        <begin position="35"/>
        <end position="67"/>
    </location>
</feature>
<feature type="compositionally biased region" description="Low complexity" evidence="1">
    <location>
        <begin position="227"/>
        <end position="245"/>
    </location>
</feature>
<dbReference type="OrthoDB" id="2202112at2759"/>
<comment type="caution">
    <text evidence="4">The sequence shown here is derived from an EMBL/GenBank/DDBJ whole genome shotgun (WGS) entry which is preliminary data.</text>
</comment>
<dbReference type="Proteomes" id="UP000077051">
    <property type="component" value="Unassembled WGS sequence"/>
</dbReference>
<keyword evidence="2" id="KW-0812">Transmembrane</keyword>
<proteinExistence type="predicted"/>
<keyword evidence="3" id="KW-0732">Signal</keyword>
<feature type="region of interest" description="Disordered" evidence="1">
    <location>
        <begin position="279"/>
        <end position="314"/>
    </location>
</feature>
<name>A0A162TPZ2_MUCCL</name>
<gene>
    <name evidence="4" type="ORF">MUCCIDRAFT_106717</name>
</gene>
<evidence type="ECO:0000313" key="5">
    <source>
        <dbReference type="Proteomes" id="UP000077051"/>
    </source>
</evidence>
<sequence length="478" mass="51779">MKRRLLAYLLCLLLLLQCIQGQLLYPTKTTTASQRLVARDDDHRNDEKPSSDRKSSEDGSKDKKNAAAPRVTTEINIIYTTIIYTSASSTAVSTLPAAATASLPPLPNVYNVSNTGSAHQEQDPQSASSTNLDDPNNKKDDLAENLRDDQQALKRMIMILSLVGGLGVIAVVATIVIFTRMRVKNRKQREIDEEGNEGSTFELSHDVDRQSSVSNTSDSRGGGGQEGALLGSTSSITSASSAASSQANGRALTEPSAPPALMMIEGLQEPLHRSRRNVISMSSQTTAPSPSAPTAKELDAMDEDSSSSTAATTSTPYNHHILHHHHQQEQINSCSRCTPMMMAPELPPPAYTPSAPPHYALPIEANVIEPSTTSMSASSTWDSIILYSSHSILVIMRNYYYILALALISVCQAGSFHRSRSTEHLFEKREENCDISCPSNACAETCNNSNVDRNQVSDIRVVCQEGVCYCGFEVADDA</sequence>
<dbReference type="STRING" id="747725.A0A162TPZ2"/>
<evidence type="ECO:0000256" key="2">
    <source>
        <dbReference type="SAM" id="Phobius"/>
    </source>
</evidence>
<dbReference type="AlphaFoldDB" id="A0A162TPZ2"/>
<feature type="compositionally biased region" description="Polar residues" evidence="1">
    <location>
        <begin position="210"/>
        <end position="219"/>
    </location>
</feature>
<feature type="compositionally biased region" description="Low complexity" evidence="1">
    <location>
        <begin position="280"/>
        <end position="295"/>
    </location>
</feature>
<reference evidence="4 5" key="1">
    <citation type="submission" date="2015-06" db="EMBL/GenBank/DDBJ databases">
        <title>Expansion of signal transduction pathways in fungi by whole-genome duplication.</title>
        <authorList>
            <consortium name="DOE Joint Genome Institute"/>
            <person name="Corrochano L.M."/>
            <person name="Kuo A."/>
            <person name="Marcet-Houben M."/>
            <person name="Polaino S."/>
            <person name="Salamov A."/>
            <person name="Villalobos J.M."/>
            <person name="Alvarez M.I."/>
            <person name="Avalos J."/>
            <person name="Benito E.P."/>
            <person name="Benoit I."/>
            <person name="Burger G."/>
            <person name="Camino L.P."/>
            <person name="Canovas D."/>
            <person name="Cerda-Olmedo E."/>
            <person name="Cheng J.-F."/>
            <person name="Dominguez A."/>
            <person name="Elias M."/>
            <person name="Eslava A.P."/>
            <person name="Glaser F."/>
            <person name="Grimwood J."/>
            <person name="Gutierrez G."/>
            <person name="Heitman J."/>
            <person name="Henrissat B."/>
            <person name="Iturriaga E.A."/>
            <person name="Lang B.F."/>
            <person name="Lavin J.L."/>
            <person name="Lee S."/>
            <person name="Li W."/>
            <person name="Lindquist E."/>
            <person name="Lopez-Garcia S."/>
            <person name="Luque E.M."/>
            <person name="Marcos A.T."/>
            <person name="Martin J."/>
            <person name="Mccluskey K."/>
            <person name="Medina H.R."/>
            <person name="Miralles-Duran A."/>
            <person name="Miyazaki A."/>
            <person name="Munoz-Torres E."/>
            <person name="Oguiza J.A."/>
            <person name="Ohm R."/>
            <person name="Olmedo M."/>
            <person name="Orejas M."/>
            <person name="Ortiz-Castellanos L."/>
            <person name="Pisabarro A.G."/>
            <person name="Rodriguez-Romero J."/>
            <person name="Ruiz-Herrera J."/>
            <person name="Ruiz-Vazquez R."/>
            <person name="Sanz C."/>
            <person name="Schackwitz W."/>
            <person name="Schmutz J."/>
            <person name="Shahriari M."/>
            <person name="Shelest E."/>
            <person name="Silva-Franco F."/>
            <person name="Soanes D."/>
            <person name="Syed K."/>
            <person name="Tagua V.G."/>
            <person name="Talbot N.J."/>
            <person name="Thon M."/>
            <person name="De Vries R.P."/>
            <person name="Wiebenga A."/>
            <person name="Yadav J.S."/>
            <person name="Braun E.L."/>
            <person name="Baker S."/>
            <person name="Garre V."/>
            <person name="Horwitz B."/>
            <person name="Torres-Martinez S."/>
            <person name="Idnurm A."/>
            <person name="Herrera-Estrella A."/>
            <person name="Gabaldon T."/>
            <person name="Grigoriev I.V."/>
        </authorList>
    </citation>
    <scope>NUCLEOTIDE SEQUENCE [LARGE SCALE GENOMIC DNA]</scope>
    <source>
        <strain evidence="4 5">CBS 277.49</strain>
    </source>
</reference>
<feature type="region of interest" description="Disordered" evidence="1">
    <location>
        <begin position="185"/>
        <end position="255"/>
    </location>
</feature>
<protein>
    <recommendedName>
        <fullName evidence="6">Mid2 domain-containing protein</fullName>
    </recommendedName>
</protein>
<keyword evidence="2" id="KW-1133">Transmembrane helix</keyword>
<feature type="transmembrane region" description="Helical" evidence="2">
    <location>
        <begin position="156"/>
        <end position="179"/>
    </location>
</feature>
<feature type="signal peptide" evidence="3">
    <location>
        <begin position="1"/>
        <end position="21"/>
    </location>
</feature>
<feature type="chain" id="PRO_5007840080" description="Mid2 domain-containing protein" evidence="3">
    <location>
        <begin position="22"/>
        <end position="478"/>
    </location>
</feature>
<evidence type="ECO:0000256" key="3">
    <source>
        <dbReference type="SAM" id="SignalP"/>
    </source>
</evidence>
<feature type="region of interest" description="Disordered" evidence="1">
    <location>
        <begin position="111"/>
        <end position="142"/>
    </location>
</feature>
<feature type="transmembrane region" description="Helical" evidence="2">
    <location>
        <begin position="399"/>
        <end position="416"/>
    </location>
</feature>
<dbReference type="EMBL" id="AMYB01000002">
    <property type="protein sequence ID" value="OAD06152.1"/>
    <property type="molecule type" value="Genomic_DNA"/>
</dbReference>
<keyword evidence="2" id="KW-0472">Membrane</keyword>